<reference evidence="2" key="1">
    <citation type="journal article" date="2012" name="PLoS Genet.">
        <title>The genomes of the fungal plant pathogens Cladosporium fulvum and Dothistroma septosporum reveal adaptation to different hosts and lifestyles but also signatures of common ancestry.</title>
        <authorList>
            <person name="de Wit P.J.G.M."/>
            <person name="van der Burgt A."/>
            <person name="Oekmen B."/>
            <person name="Stergiopoulos I."/>
            <person name="Abd-Elsalam K.A."/>
            <person name="Aerts A.L."/>
            <person name="Bahkali A.H."/>
            <person name="Beenen H.G."/>
            <person name="Chettri P."/>
            <person name="Cox M.P."/>
            <person name="Datema E."/>
            <person name="de Vries R.P."/>
            <person name="Dhillon B."/>
            <person name="Ganley A.R."/>
            <person name="Griffiths S.A."/>
            <person name="Guo Y."/>
            <person name="Hamelin R.C."/>
            <person name="Henrissat B."/>
            <person name="Kabir M.S."/>
            <person name="Jashni M.K."/>
            <person name="Kema G."/>
            <person name="Klaubauf S."/>
            <person name="Lapidus A."/>
            <person name="Levasseur A."/>
            <person name="Lindquist E."/>
            <person name="Mehrabi R."/>
            <person name="Ohm R.A."/>
            <person name="Owen T.J."/>
            <person name="Salamov A."/>
            <person name="Schwelm A."/>
            <person name="Schijlen E."/>
            <person name="Sun H."/>
            <person name="van den Burg H.A."/>
            <person name="van Ham R.C.H.J."/>
            <person name="Zhang S."/>
            <person name="Goodwin S.B."/>
            <person name="Grigoriev I.V."/>
            <person name="Collemare J."/>
            <person name="Bradshaw R.E."/>
        </authorList>
    </citation>
    <scope>NUCLEOTIDE SEQUENCE [LARGE SCALE GENOMIC DNA]</scope>
    <source>
        <strain evidence="2">NZE10 / CBS 128990</strain>
    </source>
</reference>
<proteinExistence type="predicted"/>
<evidence type="ECO:0000313" key="1">
    <source>
        <dbReference type="EMBL" id="EME38105.1"/>
    </source>
</evidence>
<dbReference type="EMBL" id="KB446548">
    <property type="protein sequence ID" value="EME38105.1"/>
    <property type="molecule type" value="Genomic_DNA"/>
</dbReference>
<dbReference type="HOGENOM" id="CLU_811402_0_0_1"/>
<reference evidence="1 2" key="2">
    <citation type="journal article" date="2012" name="PLoS Pathog.">
        <title>Diverse lifestyles and strategies of plant pathogenesis encoded in the genomes of eighteen Dothideomycetes fungi.</title>
        <authorList>
            <person name="Ohm R.A."/>
            <person name="Feau N."/>
            <person name="Henrissat B."/>
            <person name="Schoch C.L."/>
            <person name="Horwitz B.A."/>
            <person name="Barry K.W."/>
            <person name="Condon B.J."/>
            <person name="Copeland A.C."/>
            <person name="Dhillon B."/>
            <person name="Glaser F."/>
            <person name="Hesse C.N."/>
            <person name="Kosti I."/>
            <person name="LaButti K."/>
            <person name="Lindquist E.A."/>
            <person name="Lucas S."/>
            <person name="Salamov A.A."/>
            <person name="Bradshaw R.E."/>
            <person name="Ciuffetti L."/>
            <person name="Hamelin R.C."/>
            <person name="Kema G.H.J."/>
            <person name="Lawrence C."/>
            <person name="Scott J.A."/>
            <person name="Spatafora J.W."/>
            <person name="Turgeon B.G."/>
            <person name="de Wit P.J.G.M."/>
            <person name="Zhong S."/>
            <person name="Goodwin S.B."/>
            <person name="Grigoriev I.V."/>
        </authorList>
    </citation>
    <scope>NUCLEOTIDE SEQUENCE [LARGE SCALE GENOMIC DNA]</scope>
    <source>
        <strain evidence="2">NZE10 / CBS 128990</strain>
    </source>
</reference>
<dbReference type="AlphaFoldDB" id="M2YHX9"/>
<accession>M2YHX9</accession>
<dbReference type="Proteomes" id="UP000016933">
    <property type="component" value="Unassembled WGS sequence"/>
</dbReference>
<keyword evidence="2" id="KW-1185">Reference proteome</keyword>
<evidence type="ECO:0000313" key="2">
    <source>
        <dbReference type="Proteomes" id="UP000016933"/>
    </source>
</evidence>
<name>M2YHX9_DOTSN</name>
<sequence length="342" mass="38871">MQSPERGHLDICSSLEWPPLPKGERTGWDRLVTGDPIKSPNVDVDHFVCPNHKSKSQPQSDQILVGYADAVKQACTRYRVLRRLARTDGTNVLPTELLLEIMSIVFRGWRYEIGNYYRGTEDMNEAIERLFADHEDLHNLRIIARTAANESVVYTTARLDLDNWDALETLHRSLATHSAPGDVINYENSISIPLLLEEISDYGNELASISRSNEDLNLYERPHEAAQRQAQTKGLRIVTYRFGDYSESQLLRSLRQLEHVEIEGCVSHFINSLIAIKKRRYATRVVLKFTARSNTLITASLHPNQVAIDLLAEMLQGLEEICEHTAARAQYEEDLKGGIMSD</sequence>
<gene>
    <name evidence="1" type="ORF">DOTSEDRAFT_29695</name>
</gene>
<protein>
    <submittedName>
        <fullName evidence="1">Uncharacterized protein</fullName>
    </submittedName>
</protein>
<organism evidence="1 2">
    <name type="scientific">Dothistroma septosporum (strain NZE10 / CBS 128990)</name>
    <name type="common">Red band needle blight fungus</name>
    <name type="synonym">Mycosphaerella pini</name>
    <dbReference type="NCBI Taxonomy" id="675120"/>
    <lineage>
        <taxon>Eukaryota</taxon>
        <taxon>Fungi</taxon>
        <taxon>Dikarya</taxon>
        <taxon>Ascomycota</taxon>
        <taxon>Pezizomycotina</taxon>
        <taxon>Dothideomycetes</taxon>
        <taxon>Dothideomycetidae</taxon>
        <taxon>Mycosphaerellales</taxon>
        <taxon>Mycosphaerellaceae</taxon>
        <taxon>Dothistroma</taxon>
    </lineage>
</organism>
<dbReference type="OMA" id="EEICEHT"/>